<reference evidence="1 2" key="1">
    <citation type="journal article" date="2019" name="Plant Biotechnol. J.">
        <title>The red bayberry genome and genetic basis of sex determination.</title>
        <authorList>
            <person name="Jia H.M."/>
            <person name="Jia H.J."/>
            <person name="Cai Q.L."/>
            <person name="Wang Y."/>
            <person name="Zhao H.B."/>
            <person name="Yang W.F."/>
            <person name="Wang G.Y."/>
            <person name="Li Y.H."/>
            <person name="Zhan D.L."/>
            <person name="Shen Y.T."/>
            <person name="Niu Q.F."/>
            <person name="Chang L."/>
            <person name="Qiu J."/>
            <person name="Zhao L."/>
            <person name="Xie H.B."/>
            <person name="Fu W.Y."/>
            <person name="Jin J."/>
            <person name="Li X.W."/>
            <person name="Jiao Y."/>
            <person name="Zhou C.C."/>
            <person name="Tu T."/>
            <person name="Chai C.Y."/>
            <person name="Gao J.L."/>
            <person name="Fan L.J."/>
            <person name="van de Weg E."/>
            <person name="Wang J.Y."/>
            <person name="Gao Z.S."/>
        </authorList>
    </citation>
    <scope>NUCLEOTIDE SEQUENCE [LARGE SCALE GENOMIC DNA]</scope>
    <source>
        <tissue evidence="1">Leaves</tissue>
    </source>
</reference>
<protein>
    <submittedName>
        <fullName evidence="1">Myosin-17</fullName>
    </submittedName>
</protein>
<dbReference type="PANTHER" id="PTHR33144:SF48">
    <property type="entry name" value="PLANT TRANSPOSASE (PTTA_EN_SPM FAMILY)"/>
    <property type="match status" value="1"/>
</dbReference>
<dbReference type="AlphaFoldDB" id="A0A6A1VMV7"/>
<dbReference type="Proteomes" id="UP000516437">
    <property type="component" value="Chromosome 5"/>
</dbReference>
<dbReference type="OrthoDB" id="1297232at2759"/>
<dbReference type="InterPro" id="IPR004252">
    <property type="entry name" value="Probable_transposase_24"/>
</dbReference>
<dbReference type="Gene3D" id="1.10.3520.10">
    <property type="entry name" value="Glycolipid transfer protein"/>
    <property type="match status" value="1"/>
</dbReference>
<dbReference type="EMBL" id="RXIC02000023">
    <property type="protein sequence ID" value="KAB1213277.1"/>
    <property type="molecule type" value="Genomic_DNA"/>
</dbReference>
<name>A0A6A1VMV7_9ROSI</name>
<evidence type="ECO:0000313" key="1">
    <source>
        <dbReference type="EMBL" id="KAB1213277.1"/>
    </source>
</evidence>
<gene>
    <name evidence="1" type="ORF">CJ030_MR5G009628</name>
</gene>
<keyword evidence="2" id="KW-1185">Reference proteome</keyword>
<proteinExistence type="predicted"/>
<dbReference type="Pfam" id="PF03004">
    <property type="entry name" value="Transposase_24"/>
    <property type="match status" value="1"/>
</dbReference>
<accession>A0A6A1VMV7</accession>
<dbReference type="PANTHER" id="PTHR33144">
    <property type="entry name" value="OS10G0409366 PROTEIN-RELATED"/>
    <property type="match status" value="1"/>
</dbReference>
<dbReference type="InterPro" id="IPR036497">
    <property type="entry name" value="GLTP_sf"/>
</dbReference>
<sequence>MFNLQSLQVLNFNGYSRIENFPDLRGIGEAVVIKAEGTAINELPSPDLFPKSIKRLSVSGCRYLSPESRESHSLAQESSDPICVSHLWFKCTEKSLEALRIIYDEGCRSEMLQYLSLQSGVWTEDFEGQSVFDIKMCGSSLALGIPRWFGNRSSDCLLSLSLTVAALFLAVFISNRRCPLSRSSSGDFGDYELFRNRLLLRCECCAFSNGEYVKSGLAELEKWIVSATEEITSWEVVVKTKPRDVFDAGNDDDIDDYYENEPYNFNVEQILENVQDDLTWWYWSPESAWRHAMTDVWNLKEDELIPIQFNGNGQPLGNEGGIFNKFTGCVARVANQIPLDAADWRKVPLSIKEDCWSLMTHRSHAGKQNRSLQTTVHTAGSKSFARYAHELEKEKQVPIDRAELYKAVHMRSDGSPINSDVAEKIRRMEEIGLNDSGSSQTSSEFRVDGSIGWSPSDRYAQVIGPERHGRIRGVGLGPTPSSHPANTNWEFLKGSSQQGLYTGLSSPSWDGCQENRSYRDDALPTKAQMLKKLNEDDEASAKVHMQSYVDESAPVLQYIERLFHSRDLL</sequence>
<organism evidence="1 2">
    <name type="scientific">Morella rubra</name>
    <name type="common">Chinese bayberry</name>
    <dbReference type="NCBI Taxonomy" id="262757"/>
    <lineage>
        <taxon>Eukaryota</taxon>
        <taxon>Viridiplantae</taxon>
        <taxon>Streptophyta</taxon>
        <taxon>Embryophyta</taxon>
        <taxon>Tracheophyta</taxon>
        <taxon>Spermatophyta</taxon>
        <taxon>Magnoliopsida</taxon>
        <taxon>eudicotyledons</taxon>
        <taxon>Gunneridae</taxon>
        <taxon>Pentapetalae</taxon>
        <taxon>rosids</taxon>
        <taxon>fabids</taxon>
        <taxon>Fagales</taxon>
        <taxon>Myricaceae</taxon>
        <taxon>Morella</taxon>
    </lineage>
</organism>
<comment type="caution">
    <text evidence="1">The sequence shown here is derived from an EMBL/GenBank/DDBJ whole genome shotgun (WGS) entry which is preliminary data.</text>
</comment>
<evidence type="ECO:0000313" key="2">
    <source>
        <dbReference type="Proteomes" id="UP000516437"/>
    </source>
</evidence>